<comment type="caution">
    <text evidence="5">The sequence shown here is derived from an EMBL/GenBank/DDBJ whole genome shotgun (WGS) entry which is preliminary data.</text>
</comment>
<dbReference type="PANTHER" id="PTHR36577:SF3">
    <property type="entry name" value="DUF521 DOMAIN PROTEIN (AFU_ORTHOLOGUE AFUA_6G00490)"/>
    <property type="match status" value="1"/>
</dbReference>
<name>A0A9N8H0S0_9STRA</name>
<dbReference type="Pfam" id="PF04412">
    <property type="entry name" value="AcnX"/>
    <property type="match status" value="1"/>
</dbReference>
<organism evidence="5 6">
    <name type="scientific">Seminavis robusta</name>
    <dbReference type="NCBI Taxonomy" id="568900"/>
    <lineage>
        <taxon>Eukaryota</taxon>
        <taxon>Sar</taxon>
        <taxon>Stramenopiles</taxon>
        <taxon>Ochrophyta</taxon>
        <taxon>Bacillariophyta</taxon>
        <taxon>Bacillariophyceae</taxon>
        <taxon>Bacillariophycidae</taxon>
        <taxon>Naviculales</taxon>
        <taxon>Naviculaceae</taxon>
        <taxon>Seminavis</taxon>
    </lineage>
</organism>
<keyword evidence="6" id="KW-1185">Reference proteome</keyword>
<dbReference type="GO" id="GO:0016829">
    <property type="term" value="F:lyase activity"/>
    <property type="evidence" value="ECO:0007669"/>
    <property type="project" value="UniProtKB-KW"/>
</dbReference>
<evidence type="ECO:0000313" key="5">
    <source>
        <dbReference type="EMBL" id="CAB9496481.1"/>
    </source>
</evidence>
<dbReference type="CDD" id="cd01356">
    <property type="entry name" value="AcnX_swivel"/>
    <property type="match status" value="1"/>
</dbReference>
<evidence type="ECO:0000256" key="2">
    <source>
        <dbReference type="ARBA" id="ARBA00023239"/>
    </source>
</evidence>
<dbReference type="AlphaFoldDB" id="A0A9N8H0S0"/>
<dbReference type="EMBL" id="CAICTM010000005">
    <property type="protein sequence ID" value="CAB9496481.1"/>
    <property type="molecule type" value="Genomic_DNA"/>
</dbReference>
<feature type="domain" description="Phosphomevalonate dehydratase large subunit-like" evidence="4">
    <location>
        <begin position="206"/>
        <end position="646"/>
    </location>
</feature>
<keyword evidence="2" id="KW-0456">Lyase</keyword>
<dbReference type="Gene3D" id="3.50.30.10">
    <property type="entry name" value="Phosphohistidine domain"/>
    <property type="match status" value="1"/>
</dbReference>
<proteinExistence type="predicted"/>
<protein>
    <submittedName>
        <fullName evidence="5">UPF0107 protein</fullName>
    </submittedName>
</protein>
<dbReference type="InterPro" id="IPR007506">
    <property type="entry name" value="PMDh-L-like_dom"/>
</dbReference>
<dbReference type="SUPFAM" id="SSF52016">
    <property type="entry name" value="LeuD/IlvD-like"/>
    <property type="match status" value="1"/>
</dbReference>
<keyword evidence="1" id="KW-0408">Iron</keyword>
<sequence length="722" mass="78636">MTSTTIYAGDFLVQGSTSTTTSTATSPLLISDVSLSFWGGIDPLTGIVVDTSHPLHGHCVTDTILCLPSGRGSCTASQVLLELILNRKAPTAFVFRDVDGLACVGAIIAQEVFQQQGNDDSDDDDGDNYLVVPDMIHVGTDRYNQLLQEQQQLKQSSSQSGCVLPNGDLLVGNDSHSVAQAVQTWRNDNSDTTVTATVNSDNPQQLQLTKEEQSMLDNATTEAQRMAFRVLFRYAHLGKNKTHDDDSIAYETITQAHIDGCTYIGPGGLAFTQRLVQANGKVLVPTTLNSVSADRRRHSALGVPEDYANNSIALGDAYLALDCQPSFTCAPYLLTATAPELGDQIAWGESNAVVYANSVLGARTEKYADYLDICCALTGKIPATGVHLTQNRVPQVILDATDLLQQVLSSYQKENVVNLEMLFPTLGHVCGGLSDGKVPILVGFDNEEWASIITNDHLKAFCAAFGTTGTSPLVHIEGITPESQQNGDLLKYHAEGSTKIVTWEHCQETFSLLNNNNTGDDDNQQKIDLIALGNPHLSVQECHNLVNLIQKQMSHDETAPPKKHPDVRIMACLSRAIHSQAEEPIQFLQDFGVEFINDTCWCMLLDPPVIPHDPNATILTNSGKYAHYGPGLTNRKYRYGSTEDCVHVAMTGEFPVSTTNAVGSGLPSWLLSRSTVPQQRSFSTVSMAERAPVFQQARTPLKRWNGRSMGRYALNAVKRIVR</sequence>
<dbReference type="Proteomes" id="UP001153069">
    <property type="component" value="Unassembled WGS sequence"/>
</dbReference>
<evidence type="ECO:0000256" key="1">
    <source>
        <dbReference type="ARBA" id="ARBA00023004"/>
    </source>
</evidence>
<dbReference type="Pfam" id="PF01989">
    <property type="entry name" value="AcnX_swivel_put"/>
    <property type="match status" value="1"/>
</dbReference>
<evidence type="ECO:0000259" key="3">
    <source>
        <dbReference type="Pfam" id="PF01989"/>
    </source>
</evidence>
<dbReference type="InterPro" id="IPR002840">
    <property type="entry name" value="PMDh-S-like_dom"/>
</dbReference>
<evidence type="ECO:0000259" key="4">
    <source>
        <dbReference type="Pfam" id="PF04412"/>
    </source>
</evidence>
<accession>A0A9N8H0S0</accession>
<evidence type="ECO:0000313" key="6">
    <source>
        <dbReference type="Proteomes" id="UP001153069"/>
    </source>
</evidence>
<dbReference type="OrthoDB" id="2594507at2759"/>
<dbReference type="PANTHER" id="PTHR36577">
    <property type="entry name" value="DUF521 DOMAIN PROTEIN (AFU_ORTHOLOGUE AFUA_6G00490)"/>
    <property type="match status" value="1"/>
</dbReference>
<gene>
    <name evidence="5" type="ORF">SEMRO_5_G004550.1</name>
</gene>
<feature type="domain" description="Phosphomevalonate dehydratase small subunit-like" evidence="3">
    <location>
        <begin position="35"/>
        <end position="110"/>
    </location>
</feature>
<reference evidence="5" key="1">
    <citation type="submission" date="2020-06" db="EMBL/GenBank/DDBJ databases">
        <authorList>
            <consortium name="Plant Systems Biology data submission"/>
        </authorList>
    </citation>
    <scope>NUCLEOTIDE SEQUENCE</scope>
    <source>
        <strain evidence="5">D6</strain>
    </source>
</reference>